<proteinExistence type="predicted"/>
<keyword evidence="1" id="KW-0732">Signal</keyword>
<organism evidence="2 3">
    <name type="scientific">Algoriphagus namhaensis</name>
    <dbReference type="NCBI Taxonomy" id="915353"/>
    <lineage>
        <taxon>Bacteria</taxon>
        <taxon>Pseudomonadati</taxon>
        <taxon>Bacteroidota</taxon>
        <taxon>Cytophagia</taxon>
        <taxon>Cytophagales</taxon>
        <taxon>Cyclobacteriaceae</taxon>
        <taxon>Algoriphagus</taxon>
    </lineage>
</organism>
<comment type="caution">
    <text evidence="2">The sequence shown here is derived from an EMBL/GenBank/DDBJ whole genome shotgun (WGS) entry which is preliminary data.</text>
</comment>
<evidence type="ECO:0000313" key="2">
    <source>
        <dbReference type="EMBL" id="MFC3879868.1"/>
    </source>
</evidence>
<dbReference type="Proteomes" id="UP001595805">
    <property type="component" value="Unassembled WGS sequence"/>
</dbReference>
<protein>
    <recommendedName>
        <fullName evidence="4">MetA-pathway of phenol degradation</fullName>
    </recommendedName>
</protein>
<sequence>MRQKSVLKAILFLFTLFTLASVAKAQAPHTPIPAEIMFGHERLDFQLILKRKFSPTSKFSLVAISIFAQNYDRDQTLGNSIVAPVQVTYNLGKSGFSLAAGAEANSKVGFMPMAGVQHVFANREILALTFINVLSNQGADGQIFGFMNTSPD</sequence>
<accession>A0ABV8APD3</accession>
<name>A0ABV8APD3_9BACT</name>
<evidence type="ECO:0000256" key="1">
    <source>
        <dbReference type="SAM" id="SignalP"/>
    </source>
</evidence>
<evidence type="ECO:0008006" key="4">
    <source>
        <dbReference type="Google" id="ProtNLM"/>
    </source>
</evidence>
<feature type="chain" id="PRO_5046516628" description="MetA-pathway of phenol degradation" evidence="1">
    <location>
        <begin position="26"/>
        <end position="152"/>
    </location>
</feature>
<keyword evidence="3" id="KW-1185">Reference proteome</keyword>
<dbReference type="RefSeq" id="WP_377904696.1">
    <property type="nucleotide sequence ID" value="NZ_JBHRZS010000006.1"/>
</dbReference>
<feature type="signal peptide" evidence="1">
    <location>
        <begin position="1"/>
        <end position="25"/>
    </location>
</feature>
<reference evidence="3" key="1">
    <citation type="journal article" date="2019" name="Int. J. Syst. Evol. Microbiol.">
        <title>The Global Catalogue of Microorganisms (GCM) 10K type strain sequencing project: providing services to taxonomists for standard genome sequencing and annotation.</title>
        <authorList>
            <consortium name="The Broad Institute Genomics Platform"/>
            <consortium name="The Broad Institute Genome Sequencing Center for Infectious Disease"/>
            <person name="Wu L."/>
            <person name="Ma J."/>
        </authorList>
    </citation>
    <scope>NUCLEOTIDE SEQUENCE [LARGE SCALE GENOMIC DNA]</scope>
    <source>
        <strain evidence="3">CCUG 60523</strain>
    </source>
</reference>
<dbReference type="EMBL" id="JBHRZS010000006">
    <property type="protein sequence ID" value="MFC3879868.1"/>
    <property type="molecule type" value="Genomic_DNA"/>
</dbReference>
<gene>
    <name evidence="2" type="ORF">ACFOSV_06755</name>
</gene>
<evidence type="ECO:0000313" key="3">
    <source>
        <dbReference type="Proteomes" id="UP001595805"/>
    </source>
</evidence>